<feature type="non-terminal residue" evidence="1">
    <location>
        <position position="1"/>
    </location>
</feature>
<dbReference type="Proteomes" id="UP000012117">
    <property type="component" value="Unassembled WGS sequence"/>
</dbReference>
<dbReference type="AlphaFoldDB" id="M6ZSN4"/>
<evidence type="ECO:0000313" key="2">
    <source>
        <dbReference type="Proteomes" id="UP000012117"/>
    </source>
</evidence>
<evidence type="ECO:0000313" key="1">
    <source>
        <dbReference type="EMBL" id="EMP07277.1"/>
    </source>
</evidence>
<sequence length="109" mass="12882">YPHLHFECCFYQLIEYATREKIKVFEAGAQGEHKFVRGFPAMPTYSSHLIFHSGARNAIERFLKEERSHMQEMIQETNEHSPLKRVYTNGLFVNEVLNLRPTDQESYES</sequence>
<proteinExistence type="predicted"/>
<dbReference type="InterPro" id="IPR007434">
    <property type="entry name" value="FemAB-like"/>
</dbReference>
<dbReference type="PANTHER" id="PTHR47017:SF1">
    <property type="entry name" value="ACYL-COA"/>
    <property type="match status" value="1"/>
</dbReference>
<dbReference type="EMBL" id="AKWN02000252">
    <property type="protein sequence ID" value="EMP07277.1"/>
    <property type="molecule type" value="Genomic_DNA"/>
</dbReference>
<organism evidence="1 2">
    <name type="scientific">Leptospira interrogans serovar Pyrogenes str. 200701872</name>
    <dbReference type="NCBI Taxonomy" id="1193029"/>
    <lineage>
        <taxon>Bacteria</taxon>
        <taxon>Pseudomonadati</taxon>
        <taxon>Spirochaetota</taxon>
        <taxon>Spirochaetia</taxon>
        <taxon>Leptospirales</taxon>
        <taxon>Leptospiraceae</taxon>
        <taxon>Leptospira</taxon>
    </lineage>
</organism>
<dbReference type="InterPro" id="IPR016181">
    <property type="entry name" value="Acyl_CoA_acyltransferase"/>
</dbReference>
<dbReference type="PANTHER" id="PTHR47017">
    <property type="entry name" value="ACYL-COA"/>
    <property type="match status" value="1"/>
</dbReference>
<dbReference type="SUPFAM" id="SSF55729">
    <property type="entry name" value="Acyl-CoA N-acyltransferases (Nat)"/>
    <property type="match status" value="1"/>
</dbReference>
<name>M6ZSN4_LEPIR</name>
<protein>
    <submittedName>
        <fullName evidence="1">PF04339 domain protein</fullName>
    </submittedName>
</protein>
<accession>M6ZSN4</accession>
<reference evidence="1 2" key="1">
    <citation type="submission" date="2013-01" db="EMBL/GenBank/DDBJ databases">
        <authorList>
            <person name="Harkins D.M."/>
            <person name="Durkin A.S."/>
            <person name="Brinkac L.M."/>
            <person name="Haft D.H."/>
            <person name="Selengut J.D."/>
            <person name="Sanka R."/>
            <person name="DePew J."/>
            <person name="Purushe J."/>
            <person name="Picardeau M."/>
            <person name="Werts C."/>
            <person name="Goarant C."/>
            <person name="Vinetz J.M."/>
            <person name="Sutton G.G."/>
            <person name="Nierman W.C."/>
            <person name="Fouts D.E."/>
        </authorList>
    </citation>
    <scope>NUCLEOTIDE SEQUENCE [LARGE SCALE GENOMIC DNA]</scope>
    <source>
        <strain evidence="1 2">200701872</strain>
    </source>
</reference>
<comment type="caution">
    <text evidence="1">The sequence shown here is derived from an EMBL/GenBank/DDBJ whole genome shotgun (WGS) entry which is preliminary data.</text>
</comment>
<gene>
    <name evidence="1" type="ORF">LEP1GSC124_0529</name>
</gene>
<dbReference type="Pfam" id="PF04339">
    <property type="entry name" value="FemAB_like"/>
    <property type="match status" value="1"/>
</dbReference>